<dbReference type="InterPro" id="IPR000438">
    <property type="entry name" value="Acetyl_CoA_COase_Trfase_b_su"/>
</dbReference>
<dbReference type="PANTHER" id="PTHR42995">
    <property type="entry name" value="ACETYL-COENZYME A CARBOXYLASE CARBOXYL TRANSFERASE SUBUNIT BETA, CHLOROPLASTIC"/>
    <property type="match status" value="1"/>
</dbReference>
<keyword evidence="7" id="KW-0443">Lipid metabolism</keyword>
<accession>A0A1C7D1W8</accession>
<evidence type="ECO:0000313" key="9">
    <source>
        <dbReference type="EMBL" id="AHI95793.1"/>
    </source>
</evidence>
<name>A0A1C7D1W8_9FABA</name>
<sequence>MEKWWFNSMLFNRELEYRCELRKSMDSLGPMENTNVSEDAQILTDMDKEIHSWNDNDNSSYSYLDYLVDVRDIHNFLSDKTFLVRDNKRNSYSIYFDIENKTLEIDNDHSFLSEPESFFSSYLNNVSKSDDDHYMYDTQFSWKNNINSCIDSYLRSQICIDSFILGDSDKYNDSFFYSYIFGKGRNCSESENFSSSIITSTNDTNDSDSAIGEGFNNLDETQKYKHLWIECENCYGLNYKKFFKSKMNICEHCGYHLKMSSSDRIELSIDPGTWNPMDEDMVSLDPIEFHSEEEPYKDRIDSYQKKTGLTEAVQTGTGQLNGIPVAIGIMDFQFMGGSMGSAVGEKITRLVEYATNQLLPLILVCASGGARMQEGSLSLMQMAKISSALYDYQTNKKLFYVSILTSPTTGGVTASFGMLGDIIIAEPNAYIAFAGKRVIEQTLNKAVPEGSQGAEYLFHKGLFDSIVPRNLLKGVLIELFQFHNFFSLT</sequence>
<evidence type="ECO:0000256" key="1">
    <source>
        <dbReference type="ARBA" id="ARBA00011842"/>
    </source>
</evidence>
<dbReference type="UniPathway" id="UPA00655">
    <property type="reaction ID" value="UER00711"/>
</dbReference>
<reference evidence="9" key="1">
    <citation type="submission" date="2013-11" db="EMBL/GenBank/DDBJ databases">
        <title>Comparative genomics of legumes.</title>
        <authorList>
            <person name="Sabir J."/>
            <person name="Schwarz E.N."/>
            <person name="Baeshen N.A."/>
            <person name="Mutwakil M."/>
            <person name="Jansen R.K."/>
            <person name="Ruhlman T."/>
        </authorList>
    </citation>
    <scope>NUCLEOTIDE SEQUENCE</scope>
</reference>
<dbReference type="GO" id="GO:0003989">
    <property type="term" value="F:acetyl-CoA carboxylase activity"/>
    <property type="evidence" value="ECO:0007669"/>
    <property type="project" value="InterPro"/>
</dbReference>
<keyword evidence="3 7" id="KW-0547">Nucleotide-binding</keyword>
<comment type="pathway">
    <text evidence="7">Lipid metabolism; malonyl-CoA biosynthesis; malonyl-CoA from acetyl-CoA: step 1/1.</text>
</comment>
<dbReference type="SUPFAM" id="SSF52096">
    <property type="entry name" value="ClpP/crotonase"/>
    <property type="match status" value="1"/>
</dbReference>
<organism evidence="9">
    <name type="scientific">Apios americana</name>
    <dbReference type="NCBI Taxonomy" id="185702"/>
    <lineage>
        <taxon>Eukaryota</taxon>
        <taxon>Viridiplantae</taxon>
        <taxon>Streptophyta</taxon>
        <taxon>Embryophyta</taxon>
        <taxon>Tracheophyta</taxon>
        <taxon>Spermatophyta</taxon>
        <taxon>Magnoliopsida</taxon>
        <taxon>eudicotyledons</taxon>
        <taxon>Gunneridae</taxon>
        <taxon>Pentapetalae</taxon>
        <taxon>rosids</taxon>
        <taxon>fabids</taxon>
        <taxon>Fabales</taxon>
        <taxon>Fabaceae</taxon>
        <taxon>Papilionoideae</taxon>
        <taxon>50 kb inversion clade</taxon>
        <taxon>NPAAA clade</taxon>
        <taxon>indigoferoid/millettioid clade</taxon>
        <taxon>Phaseoleae</taxon>
        <taxon>Apios</taxon>
    </lineage>
</organism>
<dbReference type="GO" id="GO:0016743">
    <property type="term" value="F:carboxyl- or carbamoyltransferase activity"/>
    <property type="evidence" value="ECO:0007669"/>
    <property type="project" value="UniProtKB-UniRule"/>
</dbReference>
<feature type="binding site" evidence="7">
    <location>
        <position position="231"/>
    </location>
    <ligand>
        <name>Zn(2+)</name>
        <dbReference type="ChEBI" id="CHEBI:29105"/>
    </ligand>
</feature>
<evidence type="ECO:0000256" key="6">
    <source>
        <dbReference type="ARBA" id="ARBA00022840"/>
    </source>
</evidence>
<dbReference type="RefSeq" id="YP_009111664.1">
    <property type="nucleotide sequence ID" value="NC_025909.1"/>
</dbReference>
<comment type="subcellular location">
    <subcellularLocation>
        <location evidence="7">Plastid</location>
        <location evidence="7">Chloroplast stroma</location>
    </subcellularLocation>
</comment>
<feature type="binding site" evidence="7">
    <location>
        <position position="253"/>
    </location>
    <ligand>
        <name>Zn(2+)</name>
        <dbReference type="ChEBI" id="CHEBI:29105"/>
    </ligand>
</feature>
<dbReference type="InterPro" id="IPR011762">
    <property type="entry name" value="COA_CT_N"/>
</dbReference>
<keyword evidence="9" id="KW-0150">Chloroplast</keyword>
<evidence type="ECO:0000256" key="7">
    <source>
        <dbReference type="HAMAP-Rule" id="MF_01395"/>
    </source>
</evidence>
<comment type="function">
    <text evidence="7">Component of the acetyl coenzyme A carboxylase (ACC) complex. Biotin carboxylase (BC) catalyzes the carboxylation of biotin on its carrier protein (BCCP) and then the CO(2) group is transferred by the transcarboxylase to acetyl-CoA to form malonyl-CoA.</text>
</comment>
<dbReference type="PANTHER" id="PTHR42995:SF5">
    <property type="entry name" value="ACETYL-COENZYME A CARBOXYLASE CARBOXYL TRANSFERASE SUBUNIT BETA, CHLOROPLASTIC"/>
    <property type="match status" value="1"/>
</dbReference>
<keyword evidence="7" id="KW-0444">Lipid biosynthesis</keyword>
<geneLocation type="chloroplast" evidence="9"/>
<dbReference type="GO" id="GO:0006633">
    <property type="term" value="P:fatty acid biosynthetic process"/>
    <property type="evidence" value="ECO:0007669"/>
    <property type="project" value="UniProtKB-KW"/>
</dbReference>
<keyword evidence="7" id="KW-0276">Fatty acid metabolism</keyword>
<comment type="subunit">
    <text evidence="1">Acetyl-CoA carboxylase is a heterohexamer composed of biotin carboxyl carrier protein, biotin carboxylase and 2 subunits each of ACCase subunit alpha and ACCase plastid-coded subunit beta (accD).</text>
</comment>
<dbReference type="GO" id="GO:0009317">
    <property type="term" value="C:acetyl-CoA carboxylase complex"/>
    <property type="evidence" value="ECO:0007669"/>
    <property type="project" value="InterPro"/>
</dbReference>
<evidence type="ECO:0000259" key="8">
    <source>
        <dbReference type="PROSITE" id="PS50980"/>
    </source>
</evidence>
<feature type="domain" description="CoA carboxyltransferase N-terminal" evidence="8">
    <location>
        <begin position="227"/>
        <end position="489"/>
    </location>
</feature>
<comment type="cofactor">
    <cofactor evidence="7">
        <name>Zn(2+)</name>
        <dbReference type="ChEBI" id="CHEBI:29105"/>
    </cofactor>
    <text evidence="7">Binds 1 zinc ion per subunit.</text>
</comment>
<proteinExistence type="inferred from homology"/>
<dbReference type="Pfam" id="PF01039">
    <property type="entry name" value="Carboxyl_trans"/>
    <property type="match status" value="1"/>
</dbReference>
<dbReference type="Gene3D" id="3.90.226.10">
    <property type="entry name" value="2-enoyl-CoA Hydratase, Chain A, domain 1"/>
    <property type="match status" value="1"/>
</dbReference>
<keyword evidence="7" id="KW-0275">Fatty acid biosynthesis</keyword>
<dbReference type="InterPro" id="IPR034733">
    <property type="entry name" value="AcCoA_carboxyl_beta"/>
</dbReference>
<keyword evidence="2 7" id="KW-0808">Transferase</keyword>
<dbReference type="GO" id="GO:0008270">
    <property type="term" value="F:zinc ion binding"/>
    <property type="evidence" value="ECO:0007669"/>
    <property type="project" value="UniProtKB-UniRule"/>
</dbReference>
<dbReference type="HAMAP" id="MF_01395">
    <property type="entry name" value="AcetylCoA_CT_beta"/>
    <property type="match status" value="1"/>
</dbReference>
<comment type="similarity">
    <text evidence="7">Belongs to the AccD/PCCB family.</text>
</comment>
<feature type="binding site" evidence="7">
    <location>
        <position position="234"/>
    </location>
    <ligand>
        <name>Zn(2+)</name>
        <dbReference type="ChEBI" id="CHEBI:29105"/>
    </ligand>
</feature>
<dbReference type="EC" id="2.1.3.15" evidence="7"/>
<comment type="catalytic activity">
    <reaction evidence="7">
        <text>N(6)-carboxybiotinyl-L-lysyl-[protein] + acetyl-CoA = N(6)-biotinyl-L-lysyl-[protein] + malonyl-CoA</text>
        <dbReference type="Rhea" id="RHEA:54728"/>
        <dbReference type="Rhea" id="RHEA-COMP:10505"/>
        <dbReference type="Rhea" id="RHEA-COMP:10506"/>
        <dbReference type="ChEBI" id="CHEBI:57288"/>
        <dbReference type="ChEBI" id="CHEBI:57384"/>
        <dbReference type="ChEBI" id="CHEBI:83144"/>
        <dbReference type="ChEBI" id="CHEBI:83145"/>
        <dbReference type="EC" id="2.1.3.15"/>
    </reaction>
</comment>
<dbReference type="PROSITE" id="PS50980">
    <property type="entry name" value="COA_CT_NTER"/>
    <property type="match status" value="1"/>
</dbReference>
<dbReference type="PRINTS" id="PR01070">
    <property type="entry name" value="ACCCTRFRASEB"/>
</dbReference>
<feature type="zinc finger region" description="C4-type" evidence="7">
    <location>
        <begin position="231"/>
        <end position="253"/>
    </location>
</feature>
<evidence type="ECO:0000256" key="5">
    <source>
        <dbReference type="ARBA" id="ARBA00022833"/>
    </source>
</evidence>
<dbReference type="GO" id="GO:2001295">
    <property type="term" value="P:malonyl-CoA biosynthetic process"/>
    <property type="evidence" value="ECO:0007669"/>
    <property type="project" value="UniProtKB-UniRule"/>
</dbReference>
<keyword evidence="7" id="KW-0479">Metal-binding</keyword>
<evidence type="ECO:0000256" key="4">
    <source>
        <dbReference type="ARBA" id="ARBA00022771"/>
    </source>
</evidence>
<comment type="subunit">
    <text evidence="7">Acetyl-CoA carboxylase is a heterohexamer composed of biotin carboxyl carrier protein, biotin carboxylase and two subunits each of ACCase subunit alpha and ACCase plastid-coded subunit beta (accD).</text>
</comment>
<dbReference type="GeneID" id="22548347"/>
<evidence type="ECO:0000256" key="3">
    <source>
        <dbReference type="ARBA" id="ARBA00022741"/>
    </source>
</evidence>
<keyword evidence="9" id="KW-0934">Plastid</keyword>
<dbReference type="EMBL" id="KF856618">
    <property type="protein sequence ID" value="AHI95793.1"/>
    <property type="molecule type" value="Genomic_DNA"/>
</dbReference>
<protein>
    <recommendedName>
        <fullName evidence="7">Acetyl-coenzyme A carboxylase carboxyl transferase subunit beta, chloroplastic</fullName>
        <shortName evidence="7">ACCase subunit beta</shortName>
        <shortName evidence="7">Acetyl-CoA carboxylase carboxyltransferase subunit beta</shortName>
        <ecNumber evidence="7">2.1.3.15</ecNumber>
    </recommendedName>
</protein>
<dbReference type="GO" id="GO:0009570">
    <property type="term" value="C:chloroplast stroma"/>
    <property type="evidence" value="ECO:0007669"/>
    <property type="project" value="UniProtKB-SubCell"/>
</dbReference>
<dbReference type="InterPro" id="IPR029045">
    <property type="entry name" value="ClpP/crotonase-like_dom_sf"/>
</dbReference>
<dbReference type="GO" id="GO:0005524">
    <property type="term" value="F:ATP binding"/>
    <property type="evidence" value="ECO:0007669"/>
    <property type="project" value="UniProtKB-KW"/>
</dbReference>
<feature type="binding site" evidence="7">
    <location>
        <position position="250"/>
    </location>
    <ligand>
        <name>Zn(2+)</name>
        <dbReference type="ChEBI" id="CHEBI:29105"/>
    </ligand>
</feature>
<gene>
    <name evidence="7 9" type="primary">accD</name>
</gene>
<keyword evidence="5 7" id="KW-0862">Zinc</keyword>
<evidence type="ECO:0000256" key="2">
    <source>
        <dbReference type="ARBA" id="ARBA00022679"/>
    </source>
</evidence>
<keyword evidence="4 7" id="KW-0863">Zinc-finger</keyword>
<dbReference type="NCBIfam" id="TIGR00515">
    <property type="entry name" value="accD"/>
    <property type="match status" value="1"/>
</dbReference>
<dbReference type="AlphaFoldDB" id="A0A1C7D1W8"/>
<keyword evidence="6 7" id="KW-0067">ATP-binding</keyword>